<feature type="transmembrane region" description="Helical" evidence="1">
    <location>
        <begin position="45"/>
        <end position="74"/>
    </location>
</feature>
<keyword evidence="1" id="KW-0472">Membrane</keyword>
<feature type="transmembrane region" description="Helical" evidence="1">
    <location>
        <begin position="94"/>
        <end position="114"/>
    </location>
</feature>
<evidence type="ECO:0000256" key="1">
    <source>
        <dbReference type="SAM" id="Phobius"/>
    </source>
</evidence>
<dbReference type="Proteomes" id="UP001290455">
    <property type="component" value="Unassembled WGS sequence"/>
</dbReference>
<proteinExistence type="predicted"/>
<sequence length="122" mass="13914">MDKGFYISLIVQVILITMILAFVIPMDRKYIVREKGKINFKKSKILLRWNVFDTIAVGIAFYAIVCVQVLNFLVSGGLTIENNYVQFFTNQGQSWTIVGAVYLITRLSLVLKGVKEIYGDVR</sequence>
<accession>A0ABU5J5E5</accession>
<keyword evidence="1" id="KW-1133">Transmembrane helix</keyword>
<feature type="transmembrane region" description="Helical" evidence="1">
    <location>
        <begin position="6"/>
        <end position="24"/>
    </location>
</feature>
<dbReference type="EMBL" id="JAXOFX010000029">
    <property type="protein sequence ID" value="MDZ5474596.1"/>
    <property type="molecule type" value="Genomic_DNA"/>
</dbReference>
<keyword evidence="1" id="KW-0812">Transmembrane</keyword>
<evidence type="ECO:0000313" key="2">
    <source>
        <dbReference type="EMBL" id="MDZ5474596.1"/>
    </source>
</evidence>
<evidence type="ECO:0000313" key="3">
    <source>
        <dbReference type="Proteomes" id="UP001290455"/>
    </source>
</evidence>
<protein>
    <submittedName>
        <fullName evidence="2">Group-specific protein</fullName>
    </submittedName>
</protein>
<reference evidence="2 3" key="1">
    <citation type="submission" date="2023-11" db="EMBL/GenBank/DDBJ databases">
        <title>Bacillus jintuensis, isolated from a mudflat on the Beibu Gulf coast.</title>
        <authorList>
            <person name="Li M."/>
        </authorList>
    </citation>
    <scope>NUCLEOTIDE SEQUENCE [LARGE SCALE GENOMIC DNA]</scope>
    <source>
        <strain evidence="2 3">31A1R</strain>
    </source>
</reference>
<keyword evidence="3" id="KW-1185">Reference proteome</keyword>
<organism evidence="2 3">
    <name type="scientific">Robertmurraya mangrovi</name>
    <dbReference type="NCBI Taxonomy" id="3098077"/>
    <lineage>
        <taxon>Bacteria</taxon>
        <taxon>Bacillati</taxon>
        <taxon>Bacillota</taxon>
        <taxon>Bacilli</taxon>
        <taxon>Bacillales</taxon>
        <taxon>Bacillaceae</taxon>
        <taxon>Robertmurraya</taxon>
    </lineage>
</organism>
<dbReference type="RefSeq" id="WP_322448875.1">
    <property type="nucleotide sequence ID" value="NZ_JAXOFX010000029.1"/>
</dbReference>
<gene>
    <name evidence="2" type="ORF">SM124_23300</name>
</gene>
<name>A0ABU5J5E5_9BACI</name>
<comment type="caution">
    <text evidence="2">The sequence shown here is derived from an EMBL/GenBank/DDBJ whole genome shotgun (WGS) entry which is preliminary data.</text>
</comment>